<sequence>NGMTTTPHSRTEEQRGANNPNVPNLCHESMDAILATDDGELIILKGSYIWRATENGIKKGFPRLISQRWAGLQNNLQTGTQLKNTVFWTKDAYQKMLFVKGKSVWRYSMSQDLDKTFPKDINKMLDLVAYKLNSLVGMFEMRQNGDIYLFGESEVYIFNWMGIIQGPFSTQEVFVGAPKDIAAVFQWTDNNIYFFTRGGMIYMFRSEDFKPLGKPKSWFNPAVGETDWLGCSTNLVKVTTSASSSAVLPVNTWIMASSGLLSVWYHKYF</sequence>
<dbReference type="Proteomes" id="UP000230750">
    <property type="component" value="Unassembled WGS sequence"/>
</dbReference>
<dbReference type="STRING" id="307972.A0A2G8JNY0"/>
<dbReference type="SUPFAM" id="SSF50923">
    <property type="entry name" value="Hemopexin-like domain"/>
    <property type="match status" value="1"/>
</dbReference>
<dbReference type="Gene3D" id="2.110.10.10">
    <property type="entry name" value="Hemopexin-like domain"/>
    <property type="match status" value="1"/>
</dbReference>
<dbReference type="PROSITE" id="PS51642">
    <property type="entry name" value="HEMOPEXIN_2"/>
    <property type="match status" value="1"/>
</dbReference>
<evidence type="ECO:0000256" key="2">
    <source>
        <dbReference type="SAM" id="MobiDB-lite"/>
    </source>
</evidence>
<evidence type="ECO:0000313" key="4">
    <source>
        <dbReference type="Proteomes" id="UP000230750"/>
    </source>
</evidence>
<proteinExistence type="predicted"/>
<dbReference type="InterPro" id="IPR036375">
    <property type="entry name" value="Hemopexin-like_dom_sf"/>
</dbReference>
<feature type="region of interest" description="Disordered" evidence="2">
    <location>
        <begin position="1"/>
        <end position="23"/>
    </location>
</feature>
<dbReference type="EMBL" id="MRZV01001494">
    <property type="protein sequence ID" value="PIK37482.1"/>
    <property type="molecule type" value="Genomic_DNA"/>
</dbReference>
<accession>A0A2G8JNY0</accession>
<feature type="repeat" description="Hemopexin" evidence="1">
    <location>
        <begin position="27"/>
        <end position="72"/>
    </location>
</feature>
<name>A0A2G8JNY0_STIJA</name>
<dbReference type="SMART" id="SM00120">
    <property type="entry name" value="HX"/>
    <property type="match status" value="3"/>
</dbReference>
<feature type="non-terminal residue" evidence="3">
    <location>
        <position position="1"/>
    </location>
</feature>
<dbReference type="AlphaFoldDB" id="A0A2G8JNY0"/>
<gene>
    <name evidence="3" type="ORF">BSL78_25678</name>
</gene>
<dbReference type="Pfam" id="PF00045">
    <property type="entry name" value="Hemopexin"/>
    <property type="match status" value="1"/>
</dbReference>
<evidence type="ECO:0000313" key="3">
    <source>
        <dbReference type="EMBL" id="PIK37482.1"/>
    </source>
</evidence>
<dbReference type="InterPro" id="IPR018487">
    <property type="entry name" value="Hemopexin-like_repeat"/>
</dbReference>
<evidence type="ECO:0000256" key="1">
    <source>
        <dbReference type="PROSITE-ProRule" id="PRU01011"/>
    </source>
</evidence>
<reference evidence="3 4" key="1">
    <citation type="journal article" date="2017" name="PLoS Biol.">
        <title>The sea cucumber genome provides insights into morphological evolution and visceral regeneration.</title>
        <authorList>
            <person name="Zhang X."/>
            <person name="Sun L."/>
            <person name="Yuan J."/>
            <person name="Sun Y."/>
            <person name="Gao Y."/>
            <person name="Zhang L."/>
            <person name="Li S."/>
            <person name="Dai H."/>
            <person name="Hamel J.F."/>
            <person name="Liu C."/>
            <person name="Yu Y."/>
            <person name="Liu S."/>
            <person name="Lin W."/>
            <person name="Guo K."/>
            <person name="Jin S."/>
            <person name="Xu P."/>
            <person name="Storey K.B."/>
            <person name="Huan P."/>
            <person name="Zhang T."/>
            <person name="Zhou Y."/>
            <person name="Zhang J."/>
            <person name="Lin C."/>
            <person name="Li X."/>
            <person name="Xing L."/>
            <person name="Huo D."/>
            <person name="Sun M."/>
            <person name="Wang L."/>
            <person name="Mercier A."/>
            <person name="Li F."/>
            <person name="Yang H."/>
            <person name="Xiang J."/>
        </authorList>
    </citation>
    <scope>NUCLEOTIDE SEQUENCE [LARGE SCALE GENOMIC DNA]</scope>
    <source>
        <strain evidence="3">Shaxun</strain>
        <tissue evidence="3">Muscle</tissue>
    </source>
</reference>
<dbReference type="OrthoDB" id="406838at2759"/>
<comment type="caution">
    <text evidence="3">The sequence shown here is derived from an EMBL/GenBank/DDBJ whole genome shotgun (WGS) entry which is preliminary data.</text>
</comment>
<organism evidence="3 4">
    <name type="scientific">Stichopus japonicus</name>
    <name type="common">Sea cucumber</name>
    <dbReference type="NCBI Taxonomy" id="307972"/>
    <lineage>
        <taxon>Eukaryota</taxon>
        <taxon>Metazoa</taxon>
        <taxon>Echinodermata</taxon>
        <taxon>Eleutherozoa</taxon>
        <taxon>Echinozoa</taxon>
        <taxon>Holothuroidea</taxon>
        <taxon>Aspidochirotacea</taxon>
        <taxon>Aspidochirotida</taxon>
        <taxon>Stichopodidae</taxon>
        <taxon>Apostichopus</taxon>
    </lineage>
</organism>
<protein>
    <submittedName>
        <fullName evidence="3">Putative interstitial collagenase</fullName>
    </submittedName>
</protein>
<keyword evidence="4" id="KW-1185">Reference proteome</keyword>